<evidence type="ECO:0000313" key="2">
    <source>
        <dbReference type="EMBL" id="CDX58779.1"/>
    </source>
</evidence>
<organism evidence="2 3">
    <name type="scientific">Mesorhizobium plurifarium</name>
    <dbReference type="NCBI Taxonomy" id="69974"/>
    <lineage>
        <taxon>Bacteria</taxon>
        <taxon>Pseudomonadati</taxon>
        <taxon>Pseudomonadota</taxon>
        <taxon>Alphaproteobacteria</taxon>
        <taxon>Hyphomicrobiales</taxon>
        <taxon>Phyllobacteriaceae</taxon>
        <taxon>Mesorhizobium</taxon>
    </lineage>
</organism>
<dbReference type="EMBL" id="CCND01000017">
    <property type="protein sequence ID" value="CDX58779.1"/>
    <property type="molecule type" value="Genomic_DNA"/>
</dbReference>
<dbReference type="InterPro" id="IPR002575">
    <property type="entry name" value="Aminoglycoside_PTrfase"/>
</dbReference>
<dbReference type="AlphaFoldDB" id="A0A0K2W0R3"/>
<feature type="domain" description="Aminoglycoside phosphotransferase" evidence="1">
    <location>
        <begin position="71"/>
        <end position="291"/>
    </location>
</feature>
<dbReference type="InterPro" id="IPR011009">
    <property type="entry name" value="Kinase-like_dom_sf"/>
</dbReference>
<dbReference type="InterPro" id="IPR041726">
    <property type="entry name" value="ACAD10_11_N"/>
</dbReference>
<dbReference type="Gene3D" id="3.90.1200.10">
    <property type="match status" value="1"/>
</dbReference>
<dbReference type="Gene3D" id="3.30.200.20">
    <property type="entry name" value="Phosphorylase Kinase, domain 1"/>
    <property type="match status" value="1"/>
</dbReference>
<dbReference type="SUPFAM" id="SSF56112">
    <property type="entry name" value="Protein kinase-like (PK-like)"/>
    <property type="match status" value="1"/>
</dbReference>
<dbReference type="InterPro" id="IPR051678">
    <property type="entry name" value="AGP_Transferase"/>
</dbReference>
<accession>A0A0K2W0R3</accession>
<proteinExistence type="predicted"/>
<dbReference type="PANTHER" id="PTHR21310">
    <property type="entry name" value="AMINOGLYCOSIDE PHOSPHOTRANSFERASE-RELATED-RELATED"/>
    <property type="match status" value="1"/>
</dbReference>
<evidence type="ECO:0000259" key="1">
    <source>
        <dbReference type="Pfam" id="PF01636"/>
    </source>
</evidence>
<protein>
    <submittedName>
        <fullName evidence="2">Putative Aminoglycoside phosphotransferase</fullName>
    </submittedName>
</protein>
<dbReference type="Proteomes" id="UP000182888">
    <property type="component" value="Unassembled WGS sequence"/>
</dbReference>
<sequence length="358" mass="39957">MTAVAVEQQQVSRLFDATDVDAIRAALADFVRVQTNGPVDIGPLRRFTVGFSWVTYGFRAKWNESGQANEKDLILRVGPPTGIFGPYRAYPEFVTLSALAGSAVPVPKVYWYSDDAAVLGAPFFVASLEPGEAPIPWTKDGGPAFDDARRAVLGEQFVSALVALHGFEWQRTPVANIDGTKDVRRAAVDQVDHWMGLLARWSPERVPMLEMAALWLREHAPVARRIAITHGDYRIGNFLVVEDRITAILDWELIRLGDPVEDLGWICLQAWRGRSPYMCHLFDREELRDRYAALSGQEISLAEMAYWEAFGTLKLAVMHFGATDCFARRGFNDLRMAGMGAQIPRMLLQVESAVERAS</sequence>
<evidence type="ECO:0000313" key="3">
    <source>
        <dbReference type="Proteomes" id="UP000182888"/>
    </source>
</evidence>
<keyword evidence="2" id="KW-0808">Transferase</keyword>
<dbReference type="GO" id="GO:0016740">
    <property type="term" value="F:transferase activity"/>
    <property type="evidence" value="ECO:0007669"/>
    <property type="project" value="UniProtKB-KW"/>
</dbReference>
<reference evidence="3" key="1">
    <citation type="submission" date="2014-08" db="EMBL/GenBank/DDBJ databases">
        <authorList>
            <person name="Edwards T."/>
        </authorList>
    </citation>
    <scope>NUCLEOTIDE SEQUENCE [LARGE SCALE GENOMIC DNA]</scope>
</reference>
<dbReference type="PANTHER" id="PTHR21310:SF57">
    <property type="entry name" value="BLR2944 PROTEIN"/>
    <property type="match status" value="1"/>
</dbReference>
<gene>
    <name evidence="2" type="ORF">MPL1032_240255</name>
</gene>
<dbReference type="CDD" id="cd05154">
    <property type="entry name" value="ACAD10_11_N-like"/>
    <property type="match status" value="1"/>
</dbReference>
<dbReference type="Pfam" id="PF01636">
    <property type="entry name" value="APH"/>
    <property type="match status" value="1"/>
</dbReference>
<name>A0A0K2W0R3_MESPL</name>